<sequence>MNDPLDELDRREKELEAQLASLREERHRIVCEAAGVKEGSIIEKDGRRYRVAMLKTHGRSGPTVYGNPQRKDGSYGTDRRYLGGDGWRVVEA</sequence>
<keyword evidence="4" id="KW-1185">Reference proteome</keyword>
<feature type="coiled-coil region" evidence="1">
    <location>
        <begin position="5"/>
        <end position="32"/>
    </location>
</feature>
<feature type="compositionally biased region" description="Basic and acidic residues" evidence="2">
    <location>
        <begin position="69"/>
        <end position="78"/>
    </location>
</feature>
<organism evidence="3 4">
    <name type="scientific">Propylenella binzhouense</name>
    <dbReference type="NCBI Taxonomy" id="2555902"/>
    <lineage>
        <taxon>Bacteria</taxon>
        <taxon>Pseudomonadati</taxon>
        <taxon>Pseudomonadota</taxon>
        <taxon>Alphaproteobacteria</taxon>
        <taxon>Hyphomicrobiales</taxon>
        <taxon>Propylenellaceae</taxon>
        <taxon>Propylenella</taxon>
    </lineage>
</organism>
<dbReference type="RefSeq" id="WP_161139799.1">
    <property type="nucleotide sequence ID" value="NZ_SPKJ01000015.1"/>
</dbReference>
<dbReference type="EMBL" id="SPKJ01000015">
    <property type="protein sequence ID" value="MYZ47452.1"/>
    <property type="molecule type" value="Genomic_DNA"/>
</dbReference>
<proteinExistence type="predicted"/>
<name>A0A964WSY3_9HYPH</name>
<comment type="caution">
    <text evidence="3">The sequence shown here is derived from an EMBL/GenBank/DDBJ whole genome shotgun (WGS) entry which is preliminary data.</text>
</comment>
<gene>
    <name evidence="3" type="ORF">E4O86_06975</name>
</gene>
<accession>A0A964WSY3</accession>
<evidence type="ECO:0000313" key="4">
    <source>
        <dbReference type="Proteomes" id="UP000773614"/>
    </source>
</evidence>
<evidence type="ECO:0000256" key="2">
    <source>
        <dbReference type="SAM" id="MobiDB-lite"/>
    </source>
</evidence>
<reference evidence="3" key="1">
    <citation type="submission" date="2019-03" db="EMBL/GenBank/DDBJ databases">
        <title>Afifella sp. nov., isolated from activated sludge.</title>
        <authorList>
            <person name="Li Q."/>
            <person name="Liu Y."/>
        </authorList>
    </citation>
    <scope>NUCLEOTIDE SEQUENCE</scope>
    <source>
        <strain evidence="3">L72</strain>
    </source>
</reference>
<protein>
    <submittedName>
        <fullName evidence="3">Uncharacterized protein</fullName>
    </submittedName>
</protein>
<evidence type="ECO:0000256" key="1">
    <source>
        <dbReference type="SAM" id="Coils"/>
    </source>
</evidence>
<feature type="region of interest" description="Disordered" evidence="2">
    <location>
        <begin position="59"/>
        <end position="78"/>
    </location>
</feature>
<dbReference type="Proteomes" id="UP000773614">
    <property type="component" value="Unassembled WGS sequence"/>
</dbReference>
<keyword evidence="1" id="KW-0175">Coiled coil</keyword>
<dbReference type="AlphaFoldDB" id="A0A964WSY3"/>
<evidence type="ECO:0000313" key="3">
    <source>
        <dbReference type="EMBL" id="MYZ47452.1"/>
    </source>
</evidence>